<feature type="domain" description="MmgE/PrpD C-terminal" evidence="3">
    <location>
        <begin position="267"/>
        <end position="427"/>
    </location>
</feature>
<dbReference type="Gene3D" id="3.30.1330.120">
    <property type="entry name" value="2-methylcitrate dehydratase PrpD"/>
    <property type="match status" value="1"/>
</dbReference>
<dbReference type="SUPFAM" id="SSF103378">
    <property type="entry name" value="2-methylcitrate dehydratase PrpD"/>
    <property type="match status" value="1"/>
</dbReference>
<dbReference type="Proteomes" id="UP001196565">
    <property type="component" value="Unassembled WGS sequence"/>
</dbReference>
<evidence type="ECO:0000256" key="1">
    <source>
        <dbReference type="ARBA" id="ARBA00006174"/>
    </source>
</evidence>
<accession>A0ABS7A967</accession>
<evidence type="ECO:0000259" key="3">
    <source>
        <dbReference type="Pfam" id="PF19305"/>
    </source>
</evidence>
<dbReference type="EMBL" id="JAHYBZ010000004">
    <property type="protein sequence ID" value="MBW6398847.1"/>
    <property type="molecule type" value="Genomic_DNA"/>
</dbReference>
<proteinExistence type="inferred from homology"/>
<reference evidence="4 5" key="1">
    <citation type="submission" date="2021-07" db="EMBL/GenBank/DDBJ databases">
        <authorList>
            <person name="So Y."/>
        </authorList>
    </citation>
    <scope>NUCLEOTIDE SEQUENCE [LARGE SCALE GENOMIC DNA]</scope>
    <source>
        <strain evidence="4 5">HJA6</strain>
    </source>
</reference>
<comment type="similarity">
    <text evidence="1">Belongs to the PrpD family.</text>
</comment>
<name>A0ABS7A967_9PROT</name>
<dbReference type="RefSeq" id="WP_219763449.1">
    <property type="nucleotide sequence ID" value="NZ_JAHYBZ010000004.1"/>
</dbReference>
<dbReference type="InterPro" id="IPR036148">
    <property type="entry name" value="MmgE/PrpD_sf"/>
</dbReference>
<comment type="caution">
    <text evidence="4">The sequence shown here is derived from an EMBL/GenBank/DDBJ whole genome shotgun (WGS) entry which is preliminary data.</text>
</comment>
<evidence type="ECO:0000313" key="5">
    <source>
        <dbReference type="Proteomes" id="UP001196565"/>
    </source>
</evidence>
<dbReference type="Pfam" id="PF19305">
    <property type="entry name" value="MmgE_PrpD_C"/>
    <property type="match status" value="1"/>
</dbReference>
<evidence type="ECO:0000259" key="2">
    <source>
        <dbReference type="Pfam" id="PF03972"/>
    </source>
</evidence>
<protein>
    <submittedName>
        <fullName evidence="4">MmgE/PrpD family protein</fullName>
    </submittedName>
</protein>
<dbReference type="Gene3D" id="1.10.4100.10">
    <property type="entry name" value="2-methylcitrate dehydratase PrpD"/>
    <property type="match status" value="1"/>
</dbReference>
<keyword evidence="5" id="KW-1185">Reference proteome</keyword>
<organism evidence="4 5">
    <name type="scientific">Roseomonas alba</name>
    <dbReference type="NCBI Taxonomy" id="2846776"/>
    <lineage>
        <taxon>Bacteria</taxon>
        <taxon>Pseudomonadati</taxon>
        <taxon>Pseudomonadota</taxon>
        <taxon>Alphaproteobacteria</taxon>
        <taxon>Acetobacterales</taxon>
        <taxon>Roseomonadaceae</taxon>
        <taxon>Roseomonas</taxon>
    </lineage>
</organism>
<dbReference type="PANTHER" id="PTHR16943:SF8">
    <property type="entry name" value="2-METHYLCITRATE DEHYDRATASE"/>
    <property type="match status" value="1"/>
</dbReference>
<dbReference type="InterPro" id="IPR042188">
    <property type="entry name" value="MmgE/PrpD_sf_2"/>
</dbReference>
<feature type="domain" description="MmgE/PrpD N-terminal" evidence="2">
    <location>
        <begin position="5"/>
        <end position="241"/>
    </location>
</feature>
<dbReference type="InterPro" id="IPR042183">
    <property type="entry name" value="MmgE/PrpD_sf_1"/>
</dbReference>
<evidence type="ECO:0000313" key="4">
    <source>
        <dbReference type="EMBL" id="MBW6398847.1"/>
    </source>
</evidence>
<dbReference type="InterPro" id="IPR045336">
    <property type="entry name" value="MmgE_PrpD_N"/>
</dbReference>
<gene>
    <name evidence="4" type="ORF">KPL78_13365</name>
</gene>
<dbReference type="InterPro" id="IPR045337">
    <property type="entry name" value="MmgE_PrpD_C"/>
</dbReference>
<dbReference type="Pfam" id="PF03972">
    <property type="entry name" value="MmgE_PrpD_N"/>
    <property type="match status" value="1"/>
</dbReference>
<dbReference type="InterPro" id="IPR005656">
    <property type="entry name" value="MmgE_PrpD"/>
</dbReference>
<dbReference type="PANTHER" id="PTHR16943">
    <property type="entry name" value="2-METHYLCITRATE DEHYDRATASE-RELATED"/>
    <property type="match status" value="1"/>
</dbReference>
<sequence length="447" mass="45627">MTATETLATWVATVPRTRTAAVAPLATAGMRDAIGCILAGAQEETPRRVAAAVTRWGSGPSHVIGSGRALPSPWAALVNGTAAHVLDYDDTFGPLSGHATAVLVPSILALGEEIAADGPALLDALVVGLDVMAAVGRGVNPKHYALGWHATSTIGAIGAAGACARLMNLDARGAQDALSLAVSMAAGTRMQLGAPAKSLHAGLAAKAGILAATLAAEGVGGAAEALEGQWRFVEMFTGRPAPEGVMAPPADDAPLAIESDGLAFKAYPTCAATHLSLDALLALRPHFAPEEVTAIETDLPLVLRRNLMHPDPRTGMEARFSMEYCLAAAATQGALGPADFEGAALVRPPVRALMPRIAMQGLPEPDGAPPPATTVRVRLADGRVLTETRTIRRGSPDNPMSEAELVAKFRDCASRLLPPERVAAAEAAIAGLASGGSARDLVALLSG</sequence>